<sequence length="173" mass="17881">MSLRKTIAVVASAAAMSVGLIGTAEAAPRTLYYNSAGAAEFVASVDAGANVWNTQLPNTVKLVKRNSGSVNITIVADNGWPRAQTTSLGNGRVWMGRQAVTEGHDKVRIAAHELGHILGLPDRRTGLCTDLMSGASAGTSCKNANPNAAEKAQVVRNFGGSATVQATTFEDAA</sequence>
<evidence type="ECO:0000256" key="8">
    <source>
        <dbReference type="SAM" id="SignalP"/>
    </source>
</evidence>
<dbReference type="Proteomes" id="UP000605568">
    <property type="component" value="Unassembled WGS sequence"/>
</dbReference>
<protein>
    <recommendedName>
        <fullName evidence="4">Extracellular small neutral protease</fullName>
        <ecNumber evidence="3">3.4.24.77</ecNumber>
    </recommendedName>
    <alternativeName>
        <fullName evidence="7">Snapalysin</fullName>
    </alternativeName>
</protein>
<evidence type="ECO:0000256" key="3">
    <source>
        <dbReference type="ARBA" id="ARBA00012325"/>
    </source>
</evidence>
<name>A0ABQ3MGG1_9PSEU</name>
<dbReference type="EC" id="3.4.24.77" evidence="3"/>
<evidence type="ECO:0000256" key="2">
    <source>
        <dbReference type="ARBA" id="ARBA00006571"/>
    </source>
</evidence>
<keyword evidence="10" id="KW-1185">Reference proteome</keyword>
<reference evidence="10" key="1">
    <citation type="journal article" date="2019" name="Int. J. Syst. Evol. Microbiol.">
        <title>The Global Catalogue of Microorganisms (GCM) 10K type strain sequencing project: providing services to taxonomists for standard genome sequencing and annotation.</title>
        <authorList>
            <consortium name="The Broad Institute Genomics Platform"/>
            <consortium name="The Broad Institute Genome Sequencing Center for Infectious Disease"/>
            <person name="Wu L."/>
            <person name="Ma J."/>
        </authorList>
    </citation>
    <scope>NUCLEOTIDE SEQUENCE [LARGE SCALE GENOMIC DNA]</scope>
    <source>
        <strain evidence="10">CGMCC 4.7367</strain>
    </source>
</reference>
<gene>
    <name evidence="9" type="ORF">GCM10017774_46130</name>
</gene>
<dbReference type="InterPro" id="IPR000013">
    <property type="entry name" value="Peptidase_M7"/>
</dbReference>
<dbReference type="EMBL" id="BNAR01000006">
    <property type="protein sequence ID" value="GHH45223.1"/>
    <property type="molecule type" value="Genomic_DNA"/>
</dbReference>
<dbReference type="RefSeq" id="WP_229904974.1">
    <property type="nucleotide sequence ID" value="NZ_BNAR01000006.1"/>
</dbReference>
<keyword evidence="6" id="KW-0645">Protease</keyword>
<proteinExistence type="inferred from homology"/>
<keyword evidence="6" id="KW-0378">Hydrolase</keyword>
<comment type="caution">
    <text evidence="9">The sequence shown here is derived from an EMBL/GenBank/DDBJ whole genome shotgun (WGS) entry which is preliminary data.</text>
</comment>
<evidence type="ECO:0000256" key="1">
    <source>
        <dbReference type="ARBA" id="ARBA00000612"/>
    </source>
</evidence>
<organism evidence="9 10">
    <name type="scientific">Lentzea cavernae</name>
    <dbReference type="NCBI Taxonomy" id="2020703"/>
    <lineage>
        <taxon>Bacteria</taxon>
        <taxon>Bacillati</taxon>
        <taxon>Actinomycetota</taxon>
        <taxon>Actinomycetes</taxon>
        <taxon>Pseudonocardiales</taxon>
        <taxon>Pseudonocardiaceae</taxon>
        <taxon>Lentzea</taxon>
    </lineage>
</organism>
<keyword evidence="8" id="KW-0732">Signal</keyword>
<evidence type="ECO:0000313" key="9">
    <source>
        <dbReference type="EMBL" id="GHH45223.1"/>
    </source>
</evidence>
<dbReference type="Pfam" id="PF02031">
    <property type="entry name" value="Peptidase_M7"/>
    <property type="match status" value="1"/>
</dbReference>
<feature type="signal peptide" evidence="8">
    <location>
        <begin position="1"/>
        <end position="26"/>
    </location>
</feature>
<dbReference type="SUPFAM" id="SSF55486">
    <property type="entry name" value="Metalloproteases ('zincins'), catalytic domain"/>
    <property type="match status" value="1"/>
</dbReference>
<dbReference type="InterPro" id="IPR024079">
    <property type="entry name" value="MetalloPept_cat_dom_sf"/>
</dbReference>
<dbReference type="Gene3D" id="3.40.390.10">
    <property type="entry name" value="Collagenase (Catalytic Domain)"/>
    <property type="match status" value="1"/>
</dbReference>
<evidence type="ECO:0000256" key="4">
    <source>
        <dbReference type="ARBA" id="ARBA00019129"/>
    </source>
</evidence>
<evidence type="ECO:0000256" key="5">
    <source>
        <dbReference type="ARBA" id="ARBA00022723"/>
    </source>
</evidence>
<dbReference type="PRINTS" id="PR00787">
    <property type="entry name" value="NEUTRALPTASE"/>
</dbReference>
<comment type="similarity">
    <text evidence="2">Belongs to the peptidase M7 family.</text>
</comment>
<accession>A0ABQ3MGG1</accession>
<evidence type="ECO:0000256" key="6">
    <source>
        <dbReference type="ARBA" id="ARBA00023049"/>
    </source>
</evidence>
<keyword evidence="5" id="KW-0479">Metal-binding</keyword>
<keyword evidence="6" id="KW-0482">Metalloprotease</keyword>
<feature type="chain" id="PRO_5046618135" description="Extracellular small neutral protease" evidence="8">
    <location>
        <begin position="27"/>
        <end position="173"/>
    </location>
</feature>
<evidence type="ECO:0000313" key="10">
    <source>
        <dbReference type="Proteomes" id="UP000605568"/>
    </source>
</evidence>
<comment type="catalytic activity">
    <reaction evidence="1">
        <text>Hydrolyzes proteins with a preference for Tyr or Phe in the P1' position. Has no action on amino-acid p-nitroanilides.</text>
        <dbReference type="EC" id="3.4.24.77"/>
    </reaction>
</comment>
<evidence type="ECO:0000256" key="7">
    <source>
        <dbReference type="ARBA" id="ARBA00029927"/>
    </source>
</evidence>